<reference evidence="2 3" key="1">
    <citation type="submission" date="2018-11" db="EMBL/GenBank/DDBJ databases">
        <title>Sequencing the genomes of 1000 actinobacteria strains.</title>
        <authorList>
            <person name="Klenk H.-P."/>
        </authorList>
    </citation>
    <scope>NUCLEOTIDE SEQUENCE [LARGE SCALE GENOMIC DNA]</scope>
    <source>
        <strain evidence="2 3">DSM 11294</strain>
    </source>
</reference>
<gene>
    <name evidence="2" type="ORF">EDD31_1495</name>
</gene>
<protein>
    <submittedName>
        <fullName evidence="2">Glucosamine--fructose-6-phosphate aminotransferase (Isomerizing)</fullName>
    </submittedName>
</protein>
<keyword evidence="2" id="KW-0808">Transferase</keyword>
<dbReference type="OrthoDB" id="3808774at2"/>
<dbReference type="Gene3D" id="3.40.50.10490">
    <property type="entry name" value="Glucose-6-phosphate isomerase like protein, domain 1"/>
    <property type="match status" value="2"/>
</dbReference>
<keyword evidence="2" id="KW-0032">Aminotransferase</keyword>
<dbReference type="GO" id="GO:0097367">
    <property type="term" value="F:carbohydrate derivative binding"/>
    <property type="evidence" value="ECO:0007669"/>
    <property type="project" value="InterPro"/>
</dbReference>
<accession>A0A3N2BD02</accession>
<proteinExistence type="predicted"/>
<evidence type="ECO:0000313" key="3">
    <source>
        <dbReference type="Proteomes" id="UP000280668"/>
    </source>
</evidence>
<organism evidence="2 3">
    <name type="scientific">Bogoriella caseilytica</name>
    <dbReference type="NCBI Taxonomy" id="56055"/>
    <lineage>
        <taxon>Bacteria</taxon>
        <taxon>Bacillati</taxon>
        <taxon>Actinomycetota</taxon>
        <taxon>Actinomycetes</taxon>
        <taxon>Micrococcales</taxon>
        <taxon>Bogoriellaceae</taxon>
        <taxon>Bogoriella</taxon>
    </lineage>
</organism>
<dbReference type="GO" id="GO:0008483">
    <property type="term" value="F:transaminase activity"/>
    <property type="evidence" value="ECO:0007669"/>
    <property type="project" value="UniProtKB-KW"/>
</dbReference>
<dbReference type="GO" id="GO:1901135">
    <property type="term" value="P:carbohydrate derivative metabolic process"/>
    <property type="evidence" value="ECO:0007669"/>
    <property type="project" value="InterPro"/>
</dbReference>
<dbReference type="Proteomes" id="UP000280668">
    <property type="component" value="Unassembled WGS sequence"/>
</dbReference>
<evidence type="ECO:0000259" key="1">
    <source>
        <dbReference type="PROSITE" id="PS51464"/>
    </source>
</evidence>
<dbReference type="EMBL" id="RKHK01000001">
    <property type="protein sequence ID" value="ROR73129.1"/>
    <property type="molecule type" value="Genomic_DNA"/>
</dbReference>
<name>A0A3N2BD02_9MICO</name>
<evidence type="ECO:0000313" key="2">
    <source>
        <dbReference type="EMBL" id="ROR73129.1"/>
    </source>
</evidence>
<dbReference type="SUPFAM" id="SSF53697">
    <property type="entry name" value="SIS domain"/>
    <property type="match status" value="1"/>
</dbReference>
<dbReference type="RefSeq" id="WP_123303589.1">
    <property type="nucleotide sequence ID" value="NZ_RKHK01000001.1"/>
</dbReference>
<keyword evidence="3" id="KW-1185">Reference proteome</keyword>
<dbReference type="AlphaFoldDB" id="A0A3N2BD02"/>
<comment type="caution">
    <text evidence="2">The sequence shown here is derived from an EMBL/GenBank/DDBJ whole genome shotgun (WGS) entry which is preliminary data.</text>
</comment>
<dbReference type="PROSITE" id="PS51464">
    <property type="entry name" value="SIS"/>
    <property type="match status" value="1"/>
</dbReference>
<feature type="domain" description="SIS" evidence="1">
    <location>
        <begin position="36"/>
        <end position="168"/>
    </location>
</feature>
<dbReference type="InterPro" id="IPR046348">
    <property type="entry name" value="SIS_dom_sf"/>
</dbReference>
<sequence>MNSTRHAPRAWIPAADSFAAQPQVLSGLPALIHEQLAQLPGRPSRVLVVGIGASHAAAAAGVRGMRGAGIDATRHLPGELPGTDGPGLVLAISQSGRSAEVVDLARQFPAERVLALTNYDPSPLGDLAGQSLNLGNHADSSVSFLSFTGTLVALGMLTEHWSGVVDLDRWQGVVDSAIHQAQAAAVHLDAAAEVLAAGEFIDVVAPAALRGVAEEAALMFREGPRVPATGMETRHYLHGPMDAAGAGGHLILGGEREALLARQLAEQTTRLVYLTTALTPLPQEAAVAFGVKQAEADPIGEALCTTILVQDLALRVAALRGVDIDAPVFTRLDTKTTSVG</sequence>
<dbReference type="InterPro" id="IPR001347">
    <property type="entry name" value="SIS_dom"/>
</dbReference>